<keyword evidence="4" id="KW-0175">Coiled coil</keyword>
<dbReference type="SMART" id="SM00248">
    <property type="entry name" value="ANK"/>
    <property type="match status" value="5"/>
</dbReference>
<feature type="region of interest" description="Disordered" evidence="5">
    <location>
        <begin position="749"/>
        <end position="783"/>
    </location>
</feature>
<dbReference type="PROSITE" id="PS50297">
    <property type="entry name" value="ANK_REP_REGION"/>
    <property type="match status" value="3"/>
</dbReference>
<feature type="compositionally biased region" description="Basic and acidic residues" evidence="5">
    <location>
        <begin position="296"/>
        <end position="332"/>
    </location>
</feature>
<feature type="region of interest" description="Disordered" evidence="5">
    <location>
        <begin position="390"/>
        <end position="440"/>
    </location>
</feature>
<feature type="region of interest" description="Disordered" evidence="5">
    <location>
        <begin position="581"/>
        <end position="612"/>
    </location>
</feature>
<feature type="compositionally biased region" description="Acidic residues" evidence="5">
    <location>
        <begin position="356"/>
        <end position="367"/>
    </location>
</feature>
<dbReference type="EMBL" id="BTGB01000009">
    <property type="protein sequence ID" value="GMM48508.1"/>
    <property type="molecule type" value="Genomic_DNA"/>
</dbReference>
<protein>
    <submittedName>
        <fullName evidence="6">Hos4 protein</fullName>
    </submittedName>
</protein>
<dbReference type="SUPFAM" id="SSF48403">
    <property type="entry name" value="Ankyrin repeat"/>
    <property type="match status" value="1"/>
</dbReference>
<evidence type="ECO:0000256" key="4">
    <source>
        <dbReference type="SAM" id="Coils"/>
    </source>
</evidence>
<keyword evidence="1" id="KW-0677">Repeat</keyword>
<evidence type="ECO:0000256" key="5">
    <source>
        <dbReference type="SAM" id="MobiDB-lite"/>
    </source>
</evidence>
<dbReference type="PANTHER" id="PTHR24171">
    <property type="entry name" value="ANKYRIN REPEAT DOMAIN-CONTAINING PROTEIN 39-RELATED"/>
    <property type="match status" value="1"/>
</dbReference>
<evidence type="ECO:0000256" key="1">
    <source>
        <dbReference type="ARBA" id="ARBA00022737"/>
    </source>
</evidence>
<feature type="compositionally biased region" description="Polar residues" evidence="5">
    <location>
        <begin position="26"/>
        <end position="35"/>
    </location>
</feature>
<comment type="caution">
    <text evidence="6">The sequence shown here is derived from an EMBL/GenBank/DDBJ whole genome shotgun (WGS) entry which is preliminary data.</text>
</comment>
<gene>
    <name evidence="6" type="ORF">DAPK24_051060</name>
</gene>
<feature type="compositionally biased region" description="Basic and acidic residues" evidence="5">
    <location>
        <begin position="346"/>
        <end position="355"/>
    </location>
</feature>
<organism evidence="6 7">
    <name type="scientific">Pichia kluyveri</name>
    <name type="common">Yeast</name>
    <dbReference type="NCBI Taxonomy" id="36015"/>
    <lineage>
        <taxon>Eukaryota</taxon>
        <taxon>Fungi</taxon>
        <taxon>Dikarya</taxon>
        <taxon>Ascomycota</taxon>
        <taxon>Saccharomycotina</taxon>
        <taxon>Pichiomycetes</taxon>
        <taxon>Pichiales</taxon>
        <taxon>Pichiaceae</taxon>
        <taxon>Pichia</taxon>
    </lineage>
</organism>
<feature type="coiled-coil region" evidence="4">
    <location>
        <begin position="908"/>
        <end position="990"/>
    </location>
</feature>
<keyword evidence="7" id="KW-1185">Reference proteome</keyword>
<dbReference type="Pfam" id="PF12796">
    <property type="entry name" value="Ank_2"/>
    <property type="match status" value="2"/>
</dbReference>
<dbReference type="PROSITE" id="PS50088">
    <property type="entry name" value="ANK_REPEAT"/>
    <property type="match status" value="4"/>
</dbReference>
<dbReference type="InterPro" id="IPR036770">
    <property type="entry name" value="Ankyrin_rpt-contain_sf"/>
</dbReference>
<feature type="coiled-coil region" evidence="4">
    <location>
        <begin position="835"/>
        <end position="862"/>
    </location>
</feature>
<feature type="compositionally biased region" description="Basic and acidic residues" evidence="5">
    <location>
        <begin position="395"/>
        <end position="405"/>
    </location>
</feature>
<feature type="region of interest" description="Disordered" evidence="5">
    <location>
        <begin position="205"/>
        <end position="264"/>
    </location>
</feature>
<dbReference type="InterPro" id="IPR002110">
    <property type="entry name" value="Ankyrin_rpt"/>
</dbReference>
<keyword evidence="2 3" id="KW-0040">ANK repeat</keyword>
<feature type="region of interest" description="Disordered" evidence="5">
    <location>
        <begin position="1"/>
        <end position="46"/>
    </location>
</feature>
<feature type="repeat" description="ANK" evidence="3">
    <location>
        <begin position="504"/>
        <end position="536"/>
    </location>
</feature>
<sequence>MSGNPYRRQGPPGSQGNQQGSTNNNYYRMNNSQYHHNNHGKPHNNQYMGHHGYGNSHHRGGHGYSRGGYYNNHNGHSNQYNGRHNSYNPHHNANSIGENEMNNNNMQYQSQYPQYSSSNVLYHKEYTNNSTVNTNFNKPNNIAINSTTSSEQATTKPEPVFNSAKLFSSRRENNSNPTSANSNSFFSKSKTLIAKEKKVIHEVEKKPLDLNSLQPMKRRKSVSQPKNEDSDTPENEVGHKKEIEAKSETTDKSSRQLELKETDKELKDTEVIVEKDDDFGIDVDENSNDINANVKSDVKFETNHEEERNDKLEKTQTIESNKPEKMETSKDEGDIEDDVDDEDDPIIVRKRTETVDKDEESETDIEDSIPVPSRKAKRLHLMLQEATNSDEEAVVDVKDHSESTPHKLATTRKGKDNSRSQSPKQRKSSRSGRDASGRTLLQRMCAKGNLDEVKRLIESKSDINCVDFAGISPLHEAALEGYYEIAKLLIDNGANINVQSGQMDKDTPLIDAVSNLHYDVVKLLLENGADPTLLNAEGNSALDALELAINELDDEDDENLKDSRKIGKSLNKYVKTFKKRNSTTTKAKDRKRINDSKSGSEEVVNSLGKYKGNDSNSLQERIRRNDVTFVLNYVSSTNGNKIPAESLLLASRLGFPDIASLLIAFGADINYKDKNGWTPLMHAVGKDHLEMVKLLLSNQADLSIVDKKGRNVLDILTEIGDTDSEEYKLLSSKIGASVIKLDKKNKKEVKNDIDDKEDSELIEPESEEDSSSEPDAESDLDFVNTSTRIDDATDNVDFSEAVDVEIKDEEDDKGGEVAVDIPVSNNITNYDIAIKKRDNSSLDNEEEEIVRKKKKLTEEKLMDIRSPSPKTIPKIESIKPRKSASVESIENANTPVNPTPEEIEVKRLKEIEAQKAREALEYQRNERKRLKQQEIAQKIDALEKARQEEKLKIERKILEKRRKEEEEQNMLLKEQEMSKLKENMHQEIEKRKLIRSYYPYGLQNLKFDKDIEKNEIENYLPLYVFKMNDGEYLLDLQISIVLNVQNFNEKYPLLKKIKVKKLDKASIWNLFWPLIGSYKNYNLDSRSLNDQYKIEEGKFNELIVNWIERKDFEDIMNRVDGSEENDANSKYVKNLIVKDGKFSYCYVNLNDNKNNEIKEEVFTSNSTSADYNTKNTSSLDDHIIDTQLSRRFGERARQTLKFMSKTLW</sequence>
<feature type="compositionally biased region" description="Low complexity" evidence="5">
    <location>
        <begin position="9"/>
        <end position="25"/>
    </location>
</feature>
<feature type="repeat" description="ANK" evidence="3">
    <location>
        <begin position="469"/>
        <end position="501"/>
    </location>
</feature>
<evidence type="ECO:0000313" key="7">
    <source>
        <dbReference type="Proteomes" id="UP001378960"/>
    </source>
</evidence>
<evidence type="ECO:0000256" key="2">
    <source>
        <dbReference type="ARBA" id="ARBA00023043"/>
    </source>
</evidence>
<feature type="region of interest" description="Disordered" evidence="5">
    <location>
        <begin position="132"/>
        <end position="158"/>
    </location>
</feature>
<dbReference type="PRINTS" id="PR01415">
    <property type="entry name" value="ANKYRIN"/>
</dbReference>
<dbReference type="Proteomes" id="UP001378960">
    <property type="component" value="Unassembled WGS sequence"/>
</dbReference>
<reference evidence="6 7" key="1">
    <citation type="journal article" date="2023" name="Elife">
        <title>Identification of key yeast species and microbe-microbe interactions impacting larval growth of Drosophila in the wild.</title>
        <authorList>
            <person name="Mure A."/>
            <person name="Sugiura Y."/>
            <person name="Maeda R."/>
            <person name="Honda K."/>
            <person name="Sakurai N."/>
            <person name="Takahashi Y."/>
            <person name="Watada M."/>
            <person name="Katoh T."/>
            <person name="Gotoh A."/>
            <person name="Gotoh Y."/>
            <person name="Taniguchi I."/>
            <person name="Nakamura K."/>
            <person name="Hayashi T."/>
            <person name="Katayama T."/>
            <person name="Uemura T."/>
            <person name="Hattori Y."/>
        </authorList>
    </citation>
    <scope>NUCLEOTIDE SEQUENCE [LARGE SCALE GENOMIC DNA]</scope>
    <source>
        <strain evidence="6 7">PK-24</strain>
    </source>
</reference>
<feature type="compositionally biased region" description="Acidic residues" evidence="5">
    <location>
        <begin position="333"/>
        <end position="345"/>
    </location>
</feature>
<accession>A0AAV5RCP3</accession>
<evidence type="ECO:0000256" key="3">
    <source>
        <dbReference type="PROSITE-ProRule" id="PRU00023"/>
    </source>
</evidence>
<dbReference type="AlphaFoldDB" id="A0AAV5RCP3"/>
<feature type="compositionally biased region" description="Polar residues" evidence="5">
    <location>
        <begin position="132"/>
        <end position="155"/>
    </location>
</feature>
<feature type="compositionally biased region" description="Acidic residues" evidence="5">
    <location>
        <begin position="754"/>
        <end position="780"/>
    </location>
</feature>
<dbReference type="Gene3D" id="1.25.40.20">
    <property type="entry name" value="Ankyrin repeat-containing domain"/>
    <property type="match status" value="2"/>
</dbReference>
<evidence type="ECO:0000313" key="6">
    <source>
        <dbReference type="EMBL" id="GMM48508.1"/>
    </source>
</evidence>
<feature type="repeat" description="ANK" evidence="3">
    <location>
        <begin position="647"/>
        <end position="674"/>
    </location>
</feature>
<feature type="repeat" description="ANK" evidence="3">
    <location>
        <begin position="675"/>
        <end position="707"/>
    </location>
</feature>
<name>A0AAV5RCP3_PICKL</name>
<dbReference type="PANTHER" id="PTHR24171:SF8">
    <property type="entry name" value="BRCA1-ASSOCIATED RING DOMAIN PROTEIN 1"/>
    <property type="match status" value="1"/>
</dbReference>
<proteinExistence type="predicted"/>
<feature type="compositionally biased region" description="Basic and acidic residues" evidence="5">
    <location>
        <begin position="236"/>
        <end position="264"/>
    </location>
</feature>
<feature type="region of interest" description="Disordered" evidence="5">
    <location>
        <begin position="280"/>
        <end position="375"/>
    </location>
</feature>